<gene>
    <name evidence="1" type="ordered locus">AFE_2418</name>
</gene>
<dbReference type="AlphaFoldDB" id="B7J6V8"/>
<dbReference type="PaxDb" id="243159-AFE_2418"/>
<organism evidence="1 2">
    <name type="scientific">Acidithiobacillus ferrooxidans (strain ATCC 23270 / DSM 14882 / CIP 104768 / NCIMB 8455)</name>
    <name type="common">Ferrobacillus ferrooxidans (strain ATCC 23270)</name>
    <dbReference type="NCBI Taxonomy" id="243159"/>
    <lineage>
        <taxon>Bacteria</taxon>
        <taxon>Pseudomonadati</taxon>
        <taxon>Pseudomonadota</taxon>
        <taxon>Acidithiobacillia</taxon>
        <taxon>Acidithiobacillales</taxon>
        <taxon>Acidithiobacillaceae</taxon>
        <taxon>Acidithiobacillus</taxon>
    </lineage>
</organism>
<dbReference type="EMBL" id="CP001219">
    <property type="protein sequence ID" value="ACK79537.1"/>
    <property type="molecule type" value="Genomic_DNA"/>
</dbReference>
<dbReference type="KEGG" id="afr:AFE_2418"/>
<keyword evidence="2" id="KW-1185">Reference proteome</keyword>
<dbReference type="HOGENOM" id="CLU_3211117_0_0_6"/>
<proteinExistence type="predicted"/>
<evidence type="ECO:0000313" key="1">
    <source>
        <dbReference type="EMBL" id="ACK79537.1"/>
    </source>
</evidence>
<reference evidence="1 2" key="1">
    <citation type="journal article" date="2008" name="BMC Genomics">
        <title>Acidithiobacillus ferrooxidans metabolism: from genome sequence to industrial applications.</title>
        <authorList>
            <person name="Valdes J."/>
            <person name="Pedroso I."/>
            <person name="Quatrini R."/>
            <person name="Dodson R.J."/>
            <person name="Tettelin H."/>
            <person name="Blake R.II."/>
            <person name="Eisen J.A."/>
            <person name="Holmes D.S."/>
        </authorList>
    </citation>
    <scope>NUCLEOTIDE SEQUENCE [LARGE SCALE GENOMIC DNA]</scope>
    <source>
        <strain evidence="2">ATCC 23270 / DSM 14882 / CIP 104768 / NCIMB 8455</strain>
    </source>
</reference>
<evidence type="ECO:0000313" key="2">
    <source>
        <dbReference type="Proteomes" id="UP000001362"/>
    </source>
</evidence>
<dbReference type="Proteomes" id="UP000001362">
    <property type="component" value="Chromosome"/>
</dbReference>
<sequence>MSFMVGIHRVNGRVVVLICAFSNRLLCNSKQLFLLQVSCQRYTF</sequence>
<accession>B7J6V8</accession>
<protein>
    <submittedName>
        <fullName evidence="1">Uncharacterized protein</fullName>
    </submittedName>
</protein>
<name>B7J6V8_ACIF2</name>